<dbReference type="GO" id="GO:0005829">
    <property type="term" value="C:cytosol"/>
    <property type="evidence" value="ECO:0007669"/>
    <property type="project" value="TreeGrafter"/>
</dbReference>
<dbReference type="GO" id="GO:0042578">
    <property type="term" value="F:phosphoric ester hydrolase activity"/>
    <property type="evidence" value="ECO:0007669"/>
    <property type="project" value="TreeGrafter"/>
</dbReference>
<reference evidence="2 3" key="1">
    <citation type="submission" date="2022-12" db="EMBL/GenBank/DDBJ databases">
        <title>Metagenome assembled genome from gulf of manar.</title>
        <authorList>
            <person name="Kohli P."/>
            <person name="Pk S."/>
            <person name="Venkata Ramana C."/>
            <person name="Sasikala C."/>
        </authorList>
    </citation>
    <scope>NUCLEOTIDE SEQUENCE [LARGE SCALE GENOMIC DNA]</scope>
    <source>
        <strain evidence="2">JB008</strain>
    </source>
</reference>
<dbReference type="Proteomes" id="UP001221217">
    <property type="component" value="Unassembled WGS sequence"/>
</dbReference>
<evidence type="ECO:0000313" key="3">
    <source>
        <dbReference type="Proteomes" id="UP001221217"/>
    </source>
</evidence>
<dbReference type="SUPFAM" id="SSF89550">
    <property type="entry name" value="PHP domain-like"/>
    <property type="match status" value="1"/>
</dbReference>
<dbReference type="InterPro" id="IPR003141">
    <property type="entry name" value="Pol/His_phosphatase_N"/>
</dbReference>
<name>A0AAJ1IFC3_9SPIO</name>
<dbReference type="InterPro" id="IPR050243">
    <property type="entry name" value="PHP_phosphatase"/>
</dbReference>
<accession>A0AAJ1IFC3</accession>
<feature type="domain" description="Polymerase/histidinol phosphatase N-terminal" evidence="1">
    <location>
        <begin position="4"/>
        <end position="75"/>
    </location>
</feature>
<sequence length="239" mass="26658">MFETDFHAHSLFSSCGLHSIIEMLTKARDSGIKAQAITDHGPYLGRKTSSTFFERLDNPVDGIILLKGIECNVVDEDGTIDVIEKFMKWYDLVLLGFHNFKAKGAEPEYYSRLMAKAITKNPCVDIIVHPNVPGYRLDFGMIADIAAESGTAIEFNNAKTRLGRSSAEETIELIETCKASGCYVAVNTDAHALNEVADHGAIEELLKDTGFPMDMVVNRTYESAMNWIESRKARRAEHY</sequence>
<organism evidence="2 3">
    <name type="scientific">Candidatus Thalassospirochaeta sargassi</name>
    <dbReference type="NCBI Taxonomy" id="3119039"/>
    <lineage>
        <taxon>Bacteria</taxon>
        <taxon>Pseudomonadati</taxon>
        <taxon>Spirochaetota</taxon>
        <taxon>Spirochaetia</taxon>
        <taxon>Spirochaetales</taxon>
        <taxon>Spirochaetaceae</taxon>
        <taxon>Candidatus Thalassospirochaeta</taxon>
    </lineage>
</organism>
<dbReference type="PANTHER" id="PTHR36928:SF1">
    <property type="entry name" value="PHOSPHATASE YCDX-RELATED"/>
    <property type="match status" value="1"/>
</dbReference>
<proteinExistence type="predicted"/>
<dbReference type="Pfam" id="PF02811">
    <property type="entry name" value="PHP"/>
    <property type="match status" value="1"/>
</dbReference>
<dbReference type="InterPro" id="IPR004013">
    <property type="entry name" value="PHP_dom"/>
</dbReference>
<dbReference type="EMBL" id="JAQQAL010000011">
    <property type="protein sequence ID" value="MDC7226316.1"/>
    <property type="molecule type" value="Genomic_DNA"/>
</dbReference>
<dbReference type="PANTHER" id="PTHR36928">
    <property type="entry name" value="PHOSPHATASE YCDX-RELATED"/>
    <property type="match status" value="1"/>
</dbReference>
<dbReference type="SMART" id="SM00481">
    <property type="entry name" value="POLIIIAc"/>
    <property type="match status" value="1"/>
</dbReference>
<comment type="caution">
    <text evidence="2">The sequence shown here is derived from an EMBL/GenBank/DDBJ whole genome shotgun (WGS) entry which is preliminary data.</text>
</comment>
<dbReference type="Gene3D" id="3.20.20.140">
    <property type="entry name" value="Metal-dependent hydrolases"/>
    <property type="match status" value="1"/>
</dbReference>
<evidence type="ECO:0000259" key="1">
    <source>
        <dbReference type="SMART" id="SM00481"/>
    </source>
</evidence>
<dbReference type="InterPro" id="IPR016195">
    <property type="entry name" value="Pol/histidinol_Pase-like"/>
</dbReference>
<gene>
    <name evidence="2" type="ORF">PQJ61_06095</name>
</gene>
<evidence type="ECO:0000313" key="2">
    <source>
        <dbReference type="EMBL" id="MDC7226316.1"/>
    </source>
</evidence>
<dbReference type="AlphaFoldDB" id="A0AAJ1IFC3"/>
<protein>
    <submittedName>
        <fullName evidence="2">PHP domain-containing protein</fullName>
    </submittedName>
</protein>
<dbReference type="GO" id="GO:0008270">
    <property type="term" value="F:zinc ion binding"/>
    <property type="evidence" value="ECO:0007669"/>
    <property type="project" value="TreeGrafter"/>
</dbReference>